<dbReference type="EMBL" id="LYOZ01000017">
    <property type="protein sequence ID" value="OCH98090.1"/>
    <property type="molecule type" value="Genomic_DNA"/>
</dbReference>
<proteinExistence type="predicted"/>
<keyword evidence="1" id="KW-0472">Membrane</keyword>
<feature type="transmembrane region" description="Helical" evidence="1">
    <location>
        <begin position="12"/>
        <end position="37"/>
    </location>
</feature>
<dbReference type="PANTHER" id="PTHR38468:SF1">
    <property type="entry name" value="SLL0939 PROTEIN"/>
    <property type="match status" value="1"/>
</dbReference>
<dbReference type="AlphaFoldDB" id="A0A0W0UTQ4"/>
<reference evidence="2 4" key="1">
    <citation type="submission" date="2015-11" db="EMBL/GenBank/DDBJ databases">
        <title>Genomic analysis of 38 Legionella species identifies large and diverse effector repertoires.</title>
        <authorList>
            <person name="Burstein D."/>
            <person name="Amaro F."/>
            <person name="Zusman T."/>
            <person name="Lifshitz Z."/>
            <person name="Cohen O."/>
            <person name="Gilbert J.A."/>
            <person name="Pupko T."/>
            <person name="Shuman H.A."/>
            <person name="Segal G."/>
        </authorList>
    </citation>
    <scope>NUCLEOTIDE SEQUENCE [LARGE SCALE GENOMIC DNA]</scope>
    <source>
        <strain evidence="2 4">JA-26-G1-E2</strain>
    </source>
</reference>
<evidence type="ECO:0000313" key="3">
    <source>
        <dbReference type="EMBL" id="OCH98090.1"/>
    </source>
</evidence>
<dbReference type="InterPro" id="IPR012427">
    <property type="entry name" value="DUF1622"/>
</dbReference>
<dbReference type="EMBL" id="LNYG01000008">
    <property type="protein sequence ID" value="KTD11231.1"/>
    <property type="molecule type" value="Genomic_DNA"/>
</dbReference>
<dbReference type="Proteomes" id="UP000054715">
    <property type="component" value="Unassembled WGS sequence"/>
</dbReference>
<organism evidence="2 4">
    <name type="scientific">Legionella jamestowniensis</name>
    <dbReference type="NCBI Taxonomy" id="455"/>
    <lineage>
        <taxon>Bacteria</taxon>
        <taxon>Pseudomonadati</taxon>
        <taxon>Pseudomonadota</taxon>
        <taxon>Gammaproteobacteria</taxon>
        <taxon>Legionellales</taxon>
        <taxon>Legionellaceae</taxon>
        <taxon>Legionella</taxon>
    </lineage>
</organism>
<sequence length="121" mass="13155">MDINNLHFILTIIQKSVSLCGVLVILTGVLIALGRYIHYTISSLSSIGSPLSINTIRLSLGRVLILGLEFIVAADLIGTTTAPDYYTVGIVAIIVVIRIILSYALNREINSIDQKENDKIS</sequence>
<evidence type="ECO:0000313" key="2">
    <source>
        <dbReference type="EMBL" id="KTD11231.1"/>
    </source>
</evidence>
<feature type="transmembrane region" description="Helical" evidence="1">
    <location>
        <begin position="58"/>
        <end position="79"/>
    </location>
</feature>
<gene>
    <name evidence="3" type="ORF">A8135_13090</name>
    <name evidence="2" type="ORF">Ljam_0425</name>
</gene>
<protein>
    <recommendedName>
        <fullName evidence="6">DUF1622 domain-containing protein</fullName>
    </recommendedName>
</protein>
<name>A0A0W0UTQ4_9GAMM</name>
<dbReference type="PATRIC" id="fig|455.5.peg.450"/>
<dbReference type="Proteomes" id="UP000093336">
    <property type="component" value="Unassembled WGS sequence"/>
</dbReference>
<evidence type="ECO:0008006" key="6">
    <source>
        <dbReference type="Google" id="ProtNLM"/>
    </source>
</evidence>
<keyword evidence="5" id="KW-1185">Reference proteome</keyword>
<evidence type="ECO:0000313" key="5">
    <source>
        <dbReference type="Proteomes" id="UP000093336"/>
    </source>
</evidence>
<reference evidence="3 5" key="2">
    <citation type="submission" date="2016-05" db="EMBL/GenBank/DDBJ databases">
        <authorList>
            <person name="Prochazka B."/>
            <person name="Indra A."/>
            <person name="Hasenberger P."/>
            <person name="Blaschitz M."/>
            <person name="Wagner L."/>
            <person name="Wewalka G."/>
            <person name="Sorschag S."/>
            <person name="Schmid D."/>
            <person name="Ruppitsch W."/>
        </authorList>
    </citation>
    <scope>NUCLEOTIDE SEQUENCE [LARGE SCALE GENOMIC DNA]</scope>
    <source>
        <strain evidence="3 5">974010_12</strain>
    </source>
</reference>
<dbReference type="RefSeq" id="WP_058448491.1">
    <property type="nucleotide sequence ID" value="NZ_CAAAJF010000004.1"/>
</dbReference>
<feature type="transmembrane region" description="Helical" evidence="1">
    <location>
        <begin position="85"/>
        <end position="105"/>
    </location>
</feature>
<dbReference type="PANTHER" id="PTHR38468">
    <property type="entry name" value="SLL0939 PROTEIN"/>
    <property type="match status" value="1"/>
</dbReference>
<keyword evidence="1" id="KW-1133">Transmembrane helix</keyword>
<evidence type="ECO:0000256" key="1">
    <source>
        <dbReference type="SAM" id="Phobius"/>
    </source>
</evidence>
<comment type="caution">
    <text evidence="2">The sequence shown here is derived from an EMBL/GenBank/DDBJ whole genome shotgun (WGS) entry which is preliminary data.</text>
</comment>
<dbReference type="STRING" id="455.Ljam_0425"/>
<dbReference type="OrthoDB" id="9812897at2"/>
<keyword evidence="1" id="KW-0812">Transmembrane</keyword>
<dbReference type="Pfam" id="PF07784">
    <property type="entry name" value="DUF1622"/>
    <property type="match status" value="1"/>
</dbReference>
<accession>A0A0W0UTQ4</accession>
<evidence type="ECO:0000313" key="4">
    <source>
        <dbReference type="Proteomes" id="UP000054715"/>
    </source>
</evidence>